<dbReference type="GO" id="GO:0009881">
    <property type="term" value="F:photoreceptor activity"/>
    <property type="evidence" value="ECO:0007669"/>
    <property type="project" value="UniProtKB-KW"/>
</dbReference>
<keyword evidence="2 15" id="KW-0600">Photoreceptor protein</keyword>
<evidence type="ECO:0000256" key="10">
    <source>
        <dbReference type="ARBA" id="ARBA00023136"/>
    </source>
</evidence>
<feature type="transmembrane region" description="Helical" evidence="15">
    <location>
        <begin position="180"/>
        <end position="202"/>
    </location>
</feature>
<keyword evidence="11" id="KW-1015">Disulfide bond</keyword>
<evidence type="ECO:0000256" key="12">
    <source>
        <dbReference type="ARBA" id="ARBA00023170"/>
    </source>
</evidence>
<dbReference type="CDD" id="cd15079">
    <property type="entry name" value="7tmA_photoreceptors_insect"/>
    <property type="match status" value="1"/>
</dbReference>
<keyword evidence="9 15" id="KW-0297">G-protein coupled receptor</keyword>
<dbReference type="InterPro" id="IPR027430">
    <property type="entry name" value="Retinal_BS"/>
</dbReference>
<dbReference type="InterPro" id="IPR001391">
    <property type="entry name" value="Opsin_lateye"/>
</dbReference>
<keyword evidence="14" id="KW-0844">Vision</keyword>
<dbReference type="PRINTS" id="PR00238">
    <property type="entry name" value="OPSIN"/>
</dbReference>
<evidence type="ECO:0000256" key="8">
    <source>
        <dbReference type="ARBA" id="ARBA00022991"/>
    </source>
</evidence>
<keyword evidence="3" id="KW-0597">Phosphoprotein</keyword>
<evidence type="ECO:0000256" key="6">
    <source>
        <dbReference type="ARBA" id="ARBA00022925"/>
    </source>
</evidence>
<keyword evidence="19" id="KW-1185">Reference proteome</keyword>
<dbReference type="PRINTS" id="PR00578">
    <property type="entry name" value="OPSINLTRLEYE"/>
</dbReference>
<evidence type="ECO:0000256" key="13">
    <source>
        <dbReference type="ARBA" id="ARBA00023224"/>
    </source>
</evidence>
<accession>A0A7R9BN97</accession>
<feature type="transmembrane region" description="Helical" evidence="15">
    <location>
        <begin position="291"/>
        <end position="316"/>
    </location>
</feature>
<feature type="compositionally biased region" description="Basic and acidic residues" evidence="16">
    <location>
        <begin position="383"/>
        <end position="394"/>
    </location>
</feature>
<dbReference type="Pfam" id="PF00001">
    <property type="entry name" value="7tm_1"/>
    <property type="match status" value="1"/>
</dbReference>
<evidence type="ECO:0000256" key="4">
    <source>
        <dbReference type="ARBA" id="ARBA00022606"/>
    </source>
</evidence>
<dbReference type="FunFam" id="1.20.1070.10:FF:000044">
    <property type="entry name" value="Opsin, ultraviolet-sensitive"/>
    <property type="match status" value="1"/>
</dbReference>
<keyword evidence="4 15" id="KW-0716">Sensory transduction</keyword>
<dbReference type="InterPro" id="IPR017452">
    <property type="entry name" value="GPCR_Rhodpsn_7TM"/>
</dbReference>
<evidence type="ECO:0000256" key="1">
    <source>
        <dbReference type="ARBA" id="ARBA00004141"/>
    </source>
</evidence>
<feature type="region of interest" description="Disordered" evidence="16">
    <location>
        <begin position="373"/>
        <end position="394"/>
    </location>
</feature>
<comment type="caution">
    <text evidence="15">Lacks conserved residue(s) required for the propagation of feature annotation.</text>
</comment>
<feature type="domain" description="G-protein coupled receptors family 1 profile" evidence="17">
    <location>
        <begin position="81"/>
        <end position="343"/>
    </location>
</feature>
<evidence type="ECO:0000313" key="19">
    <source>
        <dbReference type="Proteomes" id="UP000678499"/>
    </source>
</evidence>
<dbReference type="GO" id="GO:0007602">
    <property type="term" value="P:phototransduction"/>
    <property type="evidence" value="ECO:0007669"/>
    <property type="project" value="UniProtKB-KW"/>
</dbReference>
<gene>
    <name evidence="18" type="ORF">NMOB1V02_LOCUS5131</name>
</gene>
<dbReference type="PANTHER" id="PTHR24240">
    <property type="entry name" value="OPSIN"/>
    <property type="match status" value="1"/>
</dbReference>
<keyword evidence="13 15" id="KW-0807">Transducer</keyword>
<feature type="transmembrane region" description="Helical" evidence="15">
    <location>
        <begin position="65"/>
        <end position="90"/>
    </location>
</feature>
<dbReference type="AlphaFoldDB" id="A0A7R9BN97"/>
<dbReference type="GO" id="GO:0007601">
    <property type="term" value="P:visual perception"/>
    <property type="evidence" value="ECO:0007669"/>
    <property type="project" value="UniProtKB-KW"/>
</dbReference>
<protein>
    <recommendedName>
        <fullName evidence="17">G-protein coupled receptors family 1 profile domain-containing protein</fullName>
    </recommendedName>
</protein>
<feature type="transmembrane region" description="Helical" evidence="15">
    <location>
        <begin position="139"/>
        <end position="159"/>
    </location>
</feature>
<dbReference type="SUPFAM" id="SSF81321">
    <property type="entry name" value="Family A G protein-coupled receptor-like"/>
    <property type="match status" value="1"/>
</dbReference>
<feature type="transmembrane region" description="Helical" evidence="15">
    <location>
        <begin position="111"/>
        <end position="133"/>
    </location>
</feature>
<evidence type="ECO:0000256" key="9">
    <source>
        <dbReference type="ARBA" id="ARBA00023040"/>
    </source>
</evidence>
<dbReference type="PRINTS" id="PR00237">
    <property type="entry name" value="GPCRRHODOPSN"/>
</dbReference>
<dbReference type="GO" id="GO:0004930">
    <property type="term" value="F:G protein-coupled receptor activity"/>
    <property type="evidence" value="ECO:0007669"/>
    <property type="project" value="UniProtKB-KW"/>
</dbReference>
<comment type="similarity">
    <text evidence="15">Belongs to the G-protein coupled receptor 1 family. Opsin subfamily.</text>
</comment>
<evidence type="ECO:0000256" key="7">
    <source>
        <dbReference type="ARBA" id="ARBA00022989"/>
    </source>
</evidence>
<feature type="transmembrane region" description="Helical" evidence="15">
    <location>
        <begin position="228"/>
        <end position="252"/>
    </location>
</feature>
<evidence type="ECO:0000256" key="2">
    <source>
        <dbReference type="ARBA" id="ARBA00022543"/>
    </source>
</evidence>
<reference evidence="18" key="1">
    <citation type="submission" date="2020-11" db="EMBL/GenBank/DDBJ databases">
        <authorList>
            <person name="Tran Van P."/>
        </authorList>
    </citation>
    <scope>NUCLEOTIDE SEQUENCE</scope>
</reference>
<keyword evidence="12 15" id="KW-0675">Receptor</keyword>
<comment type="subcellular location">
    <subcellularLocation>
        <location evidence="1 15">Membrane</location>
        <topology evidence="1 15">Multi-pass membrane protein</topology>
    </subcellularLocation>
</comment>
<evidence type="ECO:0000313" key="18">
    <source>
        <dbReference type="EMBL" id="CAD7277398.1"/>
    </source>
</evidence>
<dbReference type="Gene3D" id="1.20.1070.10">
    <property type="entry name" value="Rhodopsin 7-helix transmembrane proteins"/>
    <property type="match status" value="1"/>
</dbReference>
<dbReference type="InterPro" id="IPR050125">
    <property type="entry name" value="GPCR_opsins"/>
</dbReference>
<keyword evidence="7 15" id="KW-1133">Transmembrane helix</keyword>
<dbReference type="InterPro" id="IPR001760">
    <property type="entry name" value="Opsin"/>
</dbReference>
<dbReference type="OrthoDB" id="9996086at2759"/>
<keyword evidence="5 15" id="KW-0812">Transmembrane</keyword>
<evidence type="ECO:0000256" key="15">
    <source>
        <dbReference type="RuleBase" id="RU004951"/>
    </source>
</evidence>
<evidence type="ECO:0000256" key="11">
    <source>
        <dbReference type="ARBA" id="ARBA00023157"/>
    </source>
</evidence>
<name>A0A7R9BN97_9CRUS</name>
<dbReference type="Proteomes" id="UP000678499">
    <property type="component" value="Unassembled WGS sequence"/>
</dbReference>
<dbReference type="EMBL" id="OA882933">
    <property type="protein sequence ID" value="CAD7277398.1"/>
    <property type="molecule type" value="Genomic_DNA"/>
</dbReference>
<dbReference type="PROSITE" id="PS50262">
    <property type="entry name" value="G_PROTEIN_RECEP_F1_2"/>
    <property type="match status" value="1"/>
</dbReference>
<keyword evidence="6 15" id="KW-0681">Retinal protein</keyword>
<evidence type="ECO:0000256" key="3">
    <source>
        <dbReference type="ARBA" id="ARBA00022553"/>
    </source>
</evidence>
<evidence type="ECO:0000256" key="14">
    <source>
        <dbReference type="ARBA" id="ARBA00023305"/>
    </source>
</evidence>
<proteinExistence type="inferred from homology"/>
<dbReference type="GO" id="GO:0016020">
    <property type="term" value="C:membrane"/>
    <property type="evidence" value="ECO:0007669"/>
    <property type="project" value="UniProtKB-SubCell"/>
</dbReference>
<keyword evidence="10 15" id="KW-0472">Membrane</keyword>
<organism evidence="18">
    <name type="scientific">Notodromas monacha</name>
    <dbReference type="NCBI Taxonomy" id="399045"/>
    <lineage>
        <taxon>Eukaryota</taxon>
        <taxon>Metazoa</taxon>
        <taxon>Ecdysozoa</taxon>
        <taxon>Arthropoda</taxon>
        <taxon>Crustacea</taxon>
        <taxon>Oligostraca</taxon>
        <taxon>Ostracoda</taxon>
        <taxon>Podocopa</taxon>
        <taxon>Podocopida</taxon>
        <taxon>Cypridocopina</taxon>
        <taxon>Cypridoidea</taxon>
        <taxon>Cyprididae</taxon>
        <taxon>Notodromas</taxon>
    </lineage>
</organism>
<evidence type="ECO:0000256" key="5">
    <source>
        <dbReference type="ARBA" id="ARBA00022692"/>
    </source>
</evidence>
<dbReference type="PROSITE" id="PS00238">
    <property type="entry name" value="OPSIN"/>
    <property type="match status" value="1"/>
</dbReference>
<sequence length="394" mass="43980">MSSSGFPWGANAPPFPLGNPPNLPMNPTYNTMGNGSIVDRVPADLLHLIDPFWYQFPPMNPAVNYSVGLVALIIGIAAVSGNFVVLYVFLSTRNLRTPANMLIVNLAFSDFMMMAGMFPFLVVSCFNEVWIFGQLMCELHGFIGAWFGCQQIWSLTLIAKDRYNVIVKGIGSKPLSFKKVALMLFFVDGFALAWGLVPFFGWNRYVPEGNMTVCGSDSVGTDAWSRSYIFVIWSYAYFVPLSTIIYCYFHIVKAVAAHERQMREQAQKMNVQSLRTGDDGKTSAEIRLAKVAIMTILLWFFAWTPYVVINFMGVFYRANITPVVTVWGSVFAKISTVYNPLVYGLSHPRYKAALNESMPCLSCIVGRPAECDDNKSVTTQESSDAKRMEQETAA</sequence>
<evidence type="ECO:0000259" key="17">
    <source>
        <dbReference type="PROSITE" id="PS50262"/>
    </source>
</evidence>
<evidence type="ECO:0000256" key="16">
    <source>
        <dbReference type="SAM" id="MobiDB-lite"/>
    </source>
</evidence>
<dbReference type="InterPro" id="IPR000276">
    <property type="entry name" value="GPCR_Rhodpsn"/>
</dbReference>
<keyword evidence="8 15" id="KW-0157">Chromophore</keyword>
<dbReference type="EMBL" id="CAJPEX010000896">
    <property type="protein sequence ID" value="CAG0917550.1"/>
    <property type="molecule type" value="Genomic_DNA"/>
</dbReference>